<accession>A0A1G6L5L2</accession>
<keyword evidence="3" id="KW-0813">Transport</keyword>
<dbReference type="OrthoDB" id="9779092at2"/>
<feature type="transmembrane region" description="Helical" evidence="7">
    <location>
        <begin position="47"/>
        <end position="63"/>
    </location>
</feature>
<evidence type="ECO:0000313" key="9">
    <source>
        <dbReference type="Proteomes" id="UP000242662"/>
    </source>
</evidence>
<feature type="transmembrane region" description="Helical" evidence="7">
    <location>
        <begin position="186"/>
        <end position="205"/>
    </location>
</feature>
<dbReference type="STRING" id="1464122.SAMN05421737_1089"/>
<evidence type="ECO:0000256" key="5">
    <source>
        <dbReference type="ARBA" id="ARBA00022989"/>
    </source>
</evidence>
<feature type="transmembrane region" description="Helical" evidence="7">
    <location>
        <begin position="70"/>
        <end position="88"/>
    </location>
</feature>
<dbReference type="GO" id="GO:0042907">
    <property type="term" value="F:xanthine transmembrane transporter activity"/>
    <property type="evidence" value="ECO:0007669"/>
    <property type="project" value="TreeGrafter"/>
</dbReference>
<comment type="subcellular location">
    <subcellularLocation>
        <location evidence="1">Membrane</location>
        <topology evidence="1">Multi-pass membrane protein</topology>
    </subcellularLocation>
</comment>
<feature type="transmembrane region" description="Helical" evidence="7">
    <location>
        <begin position="94"/>
        <end position="115"/>
    </location>
</feature>
<feature type="transmembrane region" description="Helical" evidence="7">
    <location>
        <begin position="157"/>
        <end position="179"/>
    </location>
</feature>
<feature type="transmembrane region" description="Helical" evidence="7">
    <location>
        <begin position="375"/>
        <end position="393"/>
    </location>
</feature>
<feature type="transmembrane region" description="Helical" evidence="7">
    <location>
        <begin position="399"/>
        <end position="416"/>
    </location>
</feature>
<dbReference type="PANTHER" id="PTHR42810">
    <property type="entry name" value="PURINE PERMEASE C1399.01C-RELATED"/>
    <property type="match status" value="1"/>
</dbReference>
<dbReference type="NCBIfam" id="TIGR00801">
    <property type="entry name" value="ncs2"/>
    <property type="match status" value="1"/>
</dbReference>
<reference evidence="9" key="1">
    <citation type="submission" date="2016-09" db="EMBL/GenBank/DDBJ databases">
        <authorList>
            <person name="Varghese N."/>
            <person name="Submissions S."/>
        </authorList>
    </citation>
    <scope>NUCLEOTIDE SEQUENCE [LARGE SCALE GENOMIC DNA]</scope>
    <source>
        <strain evidence="9">25nlg</strain>
    </source>
</reference>
<evidence type="ECO:0000256" key="1">
    <source>
        <dbReference type="ARBA" id="ARBA00004141"/>
    </source>
</evidence>
<dbReference type="InterPro" id="IPR006042">
    <property type="entry name" value="Xan_ur_permease"/>
</dbReference>
<dbReference type="PROSITE" id="PS01116">
    <property type="entry name" value="XANTH_URACIL_PERMASE"/>
    <property type="match status" value="1"/>
</dbReference>
<evidence type="ECO:0000256" key="2">
    <source>
        <dbReference type="ARBA" id="ARBA00008821"/>
    </source>
</evidence>
<dbReference type="Pfam" id="PF00860">
    <property type="entry name" value="Xan_ur_permease"/>
    <property type="match status" value="1"/>
</dbReference>
<gene>
    <name evidence="8" type="ORF">SAMN05421737_1089</name>
</gene>
<dbReference type="InterPro" id="IPR006043">
    <property type="entry name" value="NCS2"/>
</dbReference>
<evidence type="ECO:0000256" key="4">
    <source>
        <dbReference type="ARBA" id="ARBA00022692"/>
    </source>
</evidence>
<keyword evidence="9" id="KW-1185">Reference proteome</keyword>
<evidence type="ECO:0000256" key="6">
    <source>
        <dbReference type="ARBA" id="ARBA00023136"/>
    </source>
</evidence>
<dbReference type="RefSeq" id="WP_090776023.1">
    <property type="nucleotide sequence ID" value="NZ_FMYM01000008.1"/>
</dbReference>
<evidence type="ECO:0000256" key="3">
    <source>
        <dbReference type="ARBA" id="ARBA00022448"/>
    </source>
</evidence>
<feature type="transmembrane region" description="Helical" evidence="7">
    <location>
        <begin position="341"/>
        <end position="363"/>
    </location>
</feature>
<protein>
    <submittedName>
        <fullName evidence="8">Uracil permease</fullName>
    </submittedName>
</protein>
<feature type="transmembrane region" description="Helical" evidence="7">
    <location>
        <begin position="20"/>
        <end position="41"/>
    </location>
</feature>
<name>A0A1G6L5L2_9BACI</name>
<feature type="transmembrane region" description="Helical" evidence="7">
    <location>
        <begin position="127"/>
        <end position="151"/>
    </location>
</feature>
<feature type="transmembrane region" description="Helical" evidence="7">
    <location>
        <begin position="225"/>
        <end position="249"/>
    </location>
</feature>
<dbReference type="GO" id="GO:0005886">
    <property type="term" value="C:plasma membrane"/>
    <property type="evidence" value="ECO:0007669"/>
    <property type="project" value="TreeGrafter"/>
</dbReference>
<feature type="transmembrane region" description="Helical" evidence="7">
    <location>
        <begin position="309"/>
        <end position="329"/>
    </location>
</feature>
<sequence length="438" mass="46366">MRQSRSMRLGIREIPNLQQWLFFSLQHLCAMVGATVLVPILIGMSPATALLSSGLGTLAFLLVTQGRVPAYLGSSFAFIYPIIAAQEIGGPEGAMIGSFFAGVVYGGVAIAIKFFGARWLLKVLPPVVVGPIIIVIGLGLATTAVGNAMYMPGTDQYSLTHVMVAAVTLGVAIIAAAYFKGFLNLIPVLLGLVAGYFVALWQGLIDLQPVREASWFAVPDLMIPYITYLPSFNWTIIVLIAPVALVTLAEHMGQLMVLSKVAGRNFLEKPGMHRTVFGDGLATMIAAMIGGPPNTTYGENVAVVAITRVFSVFIIAGAALFAIGFSFSGKVAAVISSIPPAVIGGMSILLFGVIATAGLRMLIDNRVDFGEKRNMIIAAVILVIGIGGATVRFTTHFELSGMSLAAVVGLCLHAVLPNRKASYGKETMFDSQMNTKRI</sequence>
<comment type="similarity">
    <text evidence="2">Belongs to the nucleobase:cation symporter-2 (NCS2) (TC 2.A.40) family.</text>
</comment>
<dbReference type="PANTHER" id="PTHR42810:SF2">
    <property type="entry name" value="PURINE PERMEASE C1399.01C-RELATED"/>
    <property type="match status" value="1"/>
</dbReference>
<keyword evidence="6 7" id="KW-0472">Membrane</keyword>
<proteinExistence type="inferred from homology"/>
<dbReference type="AlphaFoldDB" id="A0A1G6L5L2"/>
<organism evidence="8 9">
    <name type="scientific">Shouchella lonarensis</name>
    <dbReference type="NCBI Taxonomy" id="1464122"/>
    <lineage>
        <taxon>Bacteria</taxon>
        <taxon>Bacillati</taxon>
        <taxon>Bacillota</taxon>
        <taxon>Bacilli</taxon>
        <taxon>Bacillales</taxon>
        <taxon>Bacillaceae</taxon>
        <taxon>Shouchella</taxon>
    </lineage>
</organism>
<evidence type="ECO:0000256" key="7">
    <source>
        <dbReference type="SAM" id="Phobius"/>
    </source>
</evidence>
<keyword evidence="4 7" id="KW-0812">Transmembrane</keyword>
<evidence type="ECO:0000313" key="8">
    <source>
        <dbReference type="EMBL" id="SDC38514.1"/>
    </source>
</evidence>
<dbReference type="Proteomes" id="UP000242662">
    <property type="component" value="Unassembled WGS sequence"/>
</dbReference>
<dbReference type="EMBL" id="FMYM01000008">
    <property type="protein sequence ID" value="SDC38514.1"/>
    <property type="molecule type" value="Genomic_DNA"/>
</dbReference>
<keyword evidence="5 7" id="KW-1133">Transmembrane helix</keyword>